<dbReference type="EMBL" id="LN483345">
    <property type="protein sequence ID" value="CDZ98854.1"/>
    <property type="molecule type" value="Genomic_DNA"/>
</dbReference>
<feature type="region of interest" description="Disordered" evidence="1">
    <location>
        <begin position="240"/>
        <end position="314"/>
    </location>
</feature>
<feature type="compositionally biased region" description="Low complexity" evidence="1">
    <location>
        <begin position="790"/>
        <end position="810"/>
    </location>
</feature>
<protein>
    <submittedName>
        <fullName evidence="2">Cell division protein Cdc14</fullName>
    </submittedName>
</protein>
<organism evidence="2">
    <name type="scientific">Phaffia rhodozyma</name>
    <name type="common">Yeast</name>
    <name type="synonym">Xanthophyllomyces dendrorhous</name>
    <dbReference type="NCBI Taxonomy" id="264483"/>
    <lineage>
        <taxon>Eukaryota</taxon>
        <taxon>Fungi</taxon>
        <taxon>Dikarya</taxon>
        <taxon>Basidiomycota</taxon>
        <taxon>Agaricomycotina</taxon>
        <taxon>Tremellomycetes</taxon>
        <taxon>Cystofilobasidiales</taxon>
        <taxon>Mrakiaceae</taxon>
        <taxon>Phaffia</taxon>
    </lineage>
</organism>
<evidence type="ECO:0000256" key="1">
    <source>
        <dbReference type="SAM" id="MobiDB-lite"/>
    </source>
</evidence>
<dbReference type="InterPro" id="IPR012535">
    <property type="entry name" value="Cell_div_Cdc14"/>
</dbReference>
<feature type="compositionally biased region" description="Polar residues" evidence="1">
    <location>
        <begin position="549"/>
        <end position="561"/>
    </location>
</feature>
<dbReference type="GO" id="GO:0051301">
    <property type="term" value="P:cell division"/>
    <property type="evidence" value="ECO:0007669"/>
    <property type="project" value="UniProtKB-KW"/>
</dbReference>
<keyword evidence="2" id="KW-0132">Cell division</keyword>
<feature type="compositionally biased region" description="Low complexity" evidence="1">
    <location>
        <begin position="816"/>
        <end position="827"/>
    </location>
</feature>
<sequence>MSDIPVFLAPILEDLSSARSSSNRRRRALTKLDGLLATLLASILIPLASRLLPQFHSQVVSSAKPVDFQPTLSELIGIFQVVQGVCLLHQPSKNLIGGRRSTMEMILDLLLLTRHVPSFATSLSGSAQTDLSLSSLLASTLLDTLFAALVDSSRNTRTFEQAGGLECLMRMLKGKTVPKDVRVKSLEFLFFYLLPEGQARAQGQMIGASGVDHPIELRGGINLEDLPILLASPRQLRPSSRLTNVANTTADEDRFHAEGYVPSTPNSSRMYQVETPSTQIRTRVDKHSPHPTSNSHARRPSTPSSLGSPPSQHAYLHQTPVSIAKHISQRSASPSPRRTARMTDLKPPALITTTPSSSEMPVSYKQTTTSNLASHGLGISTSFPSPRRASTPDTPGTSKLVRVPARRSERSESDFATSSSATVARPDQENISNSTVEKTRGRPVLHAQSTSSSRISSDRASKRAAYAIQTLDAYLPTDQSSLGILKVTGAPASSNNTSLLPSPSTSPSPINRRLTTPPAASTLLSSTCVQDLPAVTPANSVADHRPVIQIQSPSRTSNGHETPSRYKNMAKGEDDRRTSASRITLNKLSARSTPQSHRTDRVLPPARKGGPEEKEDLFSSPRAIISHDRLNLEENKKNRERTRSSGLMLPPKDIPAHRRAAPASLDNGSDSTTIPSLTRSHQPQSSTRRVQVPAEASSHKASASQSPFNFDSIPLPSTDHPKPVEEPLSVHPVFLSSSQTPSFTMLPLPSPTMSNSTVSPSIASDGSLSPYMTPSTSPYLLSNPHLSPDLSLPSSSSSSFPSPSRSPSKSSRIRQSRPPSAARSPRGVRSDARWGEMNGRGNMAESKSDGVRTVQEKKALLSVYLGDLDRLMGALGTPAK</sequence>
<feature type="region of interest" description="Disordered" evidence="1">
    <location>
        <begin position="543"/>
        <end position="726"/>
    </location>
</feature>
<dbReference type="PANTHER" id="PTHR34065:SF1">
    <property type="entry name" value="CELL DIVISION CONTROL PROTEIN 14"/>
    <property type="match status" value="1"/>
</dbReference>
<feature type="compositionally biased region" description="Low complexity" evidence="1">
    <location>
        <begin position="300"/>
        <end position="311"/>
    </location>
</feature>
<dbReference type="Pfam" id="PF08045">
    <property type="entry name" value="CDC14"/>
    <property type="match status" value="1"/>
</dbReference>
<feature type="region of interest" description="Disordered" evidence="1">
    <location>
        <begin position="492"/>
        <end position="512"/>
    </location>
</feature>
<name>A0A0F7SN21_PHARH</name>
<proteinExistence type="predicted"/>
<dbReference type="AlphaFoldDB" id="A0A0F7SN21"/>
<feature type="compositionally biased region" description="Polar residues" evidence="1">
    <location>
        <begin position="351"/>
        <end position="384"/>
    </location>
</feature>
<feature type="compositionally biased region" description="Low complexity" evidence="1">
    <location>
        <begin position="493"/>
        <end position="509"/>
    </location>
</feature>
<dbReference type="PANTHER" id="PTHR34065">
    <property type="entry name" value="CELL DIVISION CONTROL PROTEIN 14"/>
    <property type="match status" value="1"/>
</dbReference>
<feature type="region of interest" description="Disordered" evidence="1">
    <location>
        <begin position="790"/>
        <end position="853"/>
    </location>
</feature>
<feature type="compositionally biased region" description="Polar residues" evidence="1">
    <location>
        <begin position="666"/>
        <end position="689"/>
    </location>
</feature>
<feature type="compositionally biased region" description="Polar residues" evidence="1">
    <location>
        <begin position="263"/>
        <end position="281"/>
    </location>
</feature>
<accession>A0A0F7SN21</accession>
<keyword evidence="2" id="KW-0131">Cell cycle</keyword>
<feature type="compositionally biased region" description="Polar residues" evidence="1">
    <location>
        <begin position="240"/>
        <end position="249"/>
    </location>
</feature>
<evidence type="ECO:0000313" key="2">
    <source>
        <dbReference type="EMBL" id="CDZ98854.1"/>
    </source>
</evidence>
<feature type="region of interest" description="Disordered" evidence="1">
    <location>
        <begin position="326"/>
        <end position="459"/>
    </location>
</feature>
<feature type="compositionally biased region" description="Basic and acidic residues" evidence="1">
    <location>
        <begin position="625"/>
        <end position="643"/>
    </location>
</feature>
<feature type="compositionally biased region" description="Polar residues" evidence="1">
    <location>
        <begin position="580"/>
        <end position="596"/>
    </location>
</feature>
<feature type="compositionally biased region" description="Polar residues" evidence="1">
    <location>
        <begin position="699"/>
        <end position="709"/>
    </location>
</feature>
<reference evidence="2" key="1">
    <citation type="submission" date="2014-08" db="EMBL/GenBank/DDBJ databases">
        <authorList>
            <person name="Sharma Rahul"/>
            <person name="Thines Marco"/>
        </authorList>
    </citation>
    <scope>NUCLEOTIDE SEQUENCE</scope>
</reference>